<dbReference type="EMBL" id="JAFNEN010001510">
    <property type="protein sequence ID" value="KAG8173754.1"/>
    <property type="molecule type" value="Genomic_DNA"/>
</dbReference>
<evidence type="ECO:0000313" key="1">
    <source>
        <dbReference type="EMBL" id="KAG8173754.1"/>
    </source>
</evidence>
<gene>
    <name evidence="1" type="ORF">JTE90_023244</name>
</gene>
<comment type="caution">
    <text evidence="1">The sequence shown here is derived from an EMBL/GenBank/DDBJ whole genome shotgun (WGS) entry which is preliminary data.</text>
</comment>
<protein>
    <submittedName>
        <fullName evidence="1">Uncharacterized protein</fullName>
    </submittedName>
</protein>
<evidence type="ECO:0000313" key="2">
    <source>
        <dbReference type="Proteomes" id="UP000827092"/>
    </source>
</evidence>
<dbReference type="Proteomes" id="UP000827092">
    <property type="component" value="Unassembled WGS sequence"/>
</dbReference>
<keyword evidence="2" id="KW-1185">Reference proteome</keyword>
<organism evidence="1 2">
    <name type="scientific">Oedothorax gibbosus</name>
    <dbReference type="NCBI Taxonomy" id="931172"/>
    <lineage>
        <taxon>Eukaryota</taxon>
        <taxon>Metazoa</taxon>
        <taxon>Ecdysozoa</taxon>
        <taxon>Arthropoda</taxon>
        <taxon>Chelicerata</taxon>
        <taxon>Arachnida</taxon>
        <taxon>Araneae</taxon>
        <taxon>Araneomorphae</taxon>
        <taxon>Entelegynae</taxon>
        <taxon>Araneoidea</taxon>
        <taxon>Linyphiidae</taxon>
        <taxon>Erigoninae</taxon>
        <taxon>Oedothorax</taxon>
    </lineage>
</organism>
<proteinExistence type="predicted"/>
<name>A0AAV6TQD5_9ARAC</name>
<reference evidence="1 2" key="1">
    <citation type="journal article" date="2022" name="Nat. Ecol. Evol.">
        <title>A masculinizing supergene underlies an exaggerated male reproductive morph in a spider.</title>
        <authorList>
            <person name="Hendrickx F."/>
            <person name="De Corte Z."/>
            <person name="Sonet G."/>
            <person name="Van Belleghem S.M."/>
            <person name="Kostlbacher S."/>
            <person name="Vangestel C."/>
        </authorList>
    </citation>
    <scope>NUCLEOTIDE SEQUENCE [LARGE SCALE GENOMIC DNA]</scope>
    <source>
        <strain evidence="1">W744_W776</strain>
    </source>
</reference>
<accession>A0AAV6TQD5</accession>
<dbReference type="AlphaFoldDB" id="A0AAV6TQD5"/>
<sequence length="95" mass="10832">MKKEVSPCELLYSLIFRRQEFKAVVHHHNVNLFGQLGDAKETISSGSIEIFVGGCFIELQGVFDQWSDKIFNDLHISFETCSVLIWNVKVGKKSL</sequence>